<dbReference type="EMBL" id="MCGO01000096">
    <property type="protein sequence ID" value="ORY28248.1"/>
    <property type="molecule type" value="Genomic_DNA"/>
</dbReference>
<comment type="caution">
    <text evidence="2">The sequence shown here is derived from an EMBL/GenBank/DDBJ whole genome shotgun (WGS) entry which is preliminary data.</text>
</comment>
<evidence type="ECO:0000313" key="3">
    <source>
        <dbReference type="EMBL" id="ORY38209.1"/>
    </source>
</evidence>
<keyword evidence="4" id="KW-1185">Reference proteome</keyword>
<sequence>MRDKNSGVLRYNLQLHSRILLLVFINSSNQPYSLFLEQSQLQPLLSTEWRENLYCWQAIDVLSPYFRNKGLLNHQHQQQQRYLGSQCPCFKPFRDQGDNEDWKDSIRYATKQCILLF</sequence>
<evidence type="ECO:0000313" key="2">
    <source>
        <dbReference type="EMBL" id="ORY28248.1"/>
    </source>
</evidence>
<name>A0A1Y2B079_9FUNG</name>
<dbReference type="EMBL" id="MCGO01000045">
    <property type="protein sequence ID" value="ORY38209.1"/>
    <property type="molecule type" value="Genomic_DNA"/>
</dbReference>
<accession>A0A1Y2B079</accession>
<organism evidence="2 4">
    <name type="scientific">Rhizoclosmatium globosum</name>
    <dbReference type="NCBI Taxonomy" id="329046"/>
    <lineage>
        <taxon>Eukaryota</taxon>
        <taxon>Fungi</taxon>
        <taxon>Fungi incertae sedis</taxon>
        <taxon>Chytridiomycota</taxon>
        <taxon>Chytridiomycota incertae sedis</taxon>
        <taxon>Chytridiomycetes</taxon>
        <taxon>Chytridiales</taxon>
        <taxon>Chytriomycetaceae</taxon>
        <taxon>Rhizoclosmatium</taxon>
    </lineage>
</organism>
<protein>
    <submittedName>
        <fullName evidence="2">Uncharacterized protein</fullName>
    </submittedName>
</protein>
<reference evidence="2 4" key="1">
    <citation type="submission" date="2016-07" db="EMBL/GenBank/DDBJ databases">
        <title>Pervasive Adenine N6-methylation of Active Genes in Fungi.</title>
        <authorList>
            <consortium name="DOE Joint Genome Institute"/>
            <person name="Mondo S.J."/>
            <person name="Dannebaum R.O."/>
            <person name="Kuo R.C."/>
            <person name="Labutti K."/>
            <person name="Haridas S."/>
            <person name="Kuo A."/>
            <person name="Salamov A."/>
            <person name="Ahrendt S.R."/>
            <person name="Lipzen A."/>
            <person name="Sullivan W."/>
            <person name="Andreopoulos W.B."/>
            <person name="Clum A."/>
            <person name="Lindquist E."/>
            <person name="Daum C."/>
            <person name="Ramamoorthy G.K."/>
            <person name="Gryganskyi A."/>
            <person name="Culley D."/>
            <person name="Magnuson J.K."/>
            <person name="James T.Y."/>
            <person name="O'Malley M.A."/>
            <person name="Stajich J.E."/>
            <person name="Spatafora J.W."/>
            <person name="Visel A."/>
            <person name="Grigoriev I.V."/>
        </authorList>
    </citation>
    <scope>NUCLEOTIDE SEQUENCE [LARGE SCALE GENOMIC DNA]</scope>
    <source>
        <strain evidence="2 4">JEL800</strain>
    </source>
</reference>
<gene>
    <name evidence="3" type="ORF">BCR33DRAFT_720915</name>
    <name evidence="2" type="ORF">BCR33DRAFT_725178</name>
    <name evidence="1" type="ORF">BCR33DRAFT_726264</name>
</gene>
<evidence type="ECO:0000313" key="4">
    <source>
        <dbReference type="Proteomes" id="UP000193642"/>
    </source>
</evidence>
<dbReference type="AlphaFoldDB" id="A0A1Y2B079"/>
<dbReference type="EMBL" id="MCGO01000114">
    <property type="protein sequence ID" value="ORY26397.1"/>
    <property type="molecule type" value="Genomic_DNA"/>
</dbReference>
<dbReference type="Proteomes" id="UP000193642">
    <property type="component" value="Unassembled WGS sequence"/>
</dbReference>
<evidence type="ECO:0000313" key="1">
    <source>
        <dbReference type="EMBL" id="ORY26397.1"/>
    </source>
</evidence>
<proteinExistence type="predicted"/>